<reference evidence="1" key="2">
    <citation type="journal article" date="2015" name="Fish Shellfish Immunol.">
        <title>Early steps in the European eel (Anguilla anguilla)-Vibrio vulnificus interaction in the gills: Role of the RtxA13 toxin.</title>
        <authorList>
            <person name="Callol A."/>
            <person name="Pajuelo D."/>
            <person name="Ebbesson L."/>
            <person name="Teles M."/>
            <person name="MacKenzie S."/>
            <person name="Amaro C."/>
        </authorList>
    </citation>
    <scope>NUCLEOTIDE SEQUENCE</scope>
</reference>
<protein>
    <submittedName>
        <fullName evidence="1">Uncharacterized protein</fullName>
    </submittedName>
</protein>
<proteinExistence type="predicted"/>
<name>A0A0E9VHX1_ANGAN</name>
<dbReference type="AlphaFoldDB" id="A0A0E9VHX1"/>
<sequence length="66" mass="8031">MTFKSKFGHPEFWHFKSSFRTLHIYIRPMNVNFWSFVHHLQTLVLTHPHHPLIFGPFQVEINSQAW</sequence>
<evidence type="ECO:0000313" key="1">
    <source>
        <dbReference type="EMBL" id="JAH77606.1"/>
    </source>
</evidence>
<accession>A0A0E9VHX1</accession>
<dbReference type="EMBL" id="GBXM01030971">
    <property type="protein sequence ID" value="JAH77606.1"/>
    <property type="molecule type" value="Transcribed_RNA"/>
</dbReference>
<reference evidence="1" key="1">
    <citation type="submission" date="2014-11" db="EMBL/GenBank/DDBJ databases">
        <authorList>
            <person name="Amaro Gonzalez C."/>
        </authorList>
    </citation>
    <scope>NUCLEOTIDE SEQUENCE</scope>
</reference>
<organism evidence="1">
    <name type="scientific">Anguilla anguilla</name>
    <name type="common">European freshwater eel</name>
    <name type="synonym">Muraena anguilla</name>
    <dbReference type="NCBI Taxonomy" id="7936"/>
    <lineage>
        <taxon>Eukaryota</taxon>
        <taxon>Metazoa</taxon>
        <taxon>Chordata</taxon>
        <taxon>Craniata</taxon>
        <taxon>Vertebrata</taxon>
        <taxon>Euteleostomi</taxon>
        <taxon>Actinopterygii</taxon>
        <taxon>Neopterygii</taxon>
        <taxon>Teleostei</taxon>
        <taxon>Anguilliformes</taxon>
        <taxon>Anguillidae</taxon>
        <taxon>Anguilla</taxon>
    </lineage>
</organism>